<name>A0A643C4S6_BALPH</name>
<comment type="caution">
    <text evidence="1">The sequence shown here is derived from an EMBL/GenBank/DDBJ whole genome shotgun (WGS) entry which is preliminary data.</text>
</comment>
<feature type="non-terminal residue" evidence="1">
    <location>
        <position position="1"/>
    </location>
</feature>
<dbReference type="EMBL" id="SGJD01002548">
    <property type="protein sequence ID" value="KAB0395237.1"/>
    <property type="molecule type" value="Genomic_DNA"/>
</dbReference>
<keyword evidence="2" id="KW-1185">Reference proteome</keyword>
<dbReference type="OrthoDB" id="10638951at2759"/>
<evidence type="ECO:0000313" key="2">
    <source>
        <dbReference type="Proteomes" id="UP000437017"/>
    </source>
</evidence>
<proteinExistence type="predicted"/>
<dbReference type="Proteomes" id="UP000437017">
    <property type="component" value="Unassembled WGS sequence"/>
</dbReference>
<gene>
    <name evidence="1" type="ORF">E2I00_016323</name>
</gene>
<sequence>AIGCVSNCDSVCPLWGVDLSSPRPFCVFIVVYNYARLPSRHVCWVACPLRLCLDGLVVVSGVCDPDYVGLCVPERLRLIDFVVSCWTMFGPDRVGLGKAKTPFHNLDLGSRPSPAGGGVEILFRGAALSKYAP</sequence>
<dbReference type="AlphaFoldDB" id="A0A643C4S6"/>
<reference evidence="1 2" key="1">
    <citation type="journal article" date="2019" name="PLoS ONE">
        <title>Genomic analyses reveal an absence of contemporary introgressive admixture between fin whales and blue whales, despite known hybrids.</title>
        <authorList>
            <person name="Westbury M.V."/>
            <person name="Petersen B."/>
            <person name="Lorenzen E.D."/>
        </authorList>
    </citation>
    <scope>NUCLEOTIDE SEQUENCE [LARGE SCALE GENOMIC DNA]</scope>
    <source>
        <strain evidence="1">FinWhale-01</strain>
    </source>
</reference>
<evidence type="ECO:0000313" key="1">
    <source>
        <dbReference type="EMBL" id="KAB0395237.1"/>
    </source>
</evidence>
<protein>
    <submittedName>
        <fullName evidence="1">Uncharacterized protein</fullName>
    </submittedName>
</protein>
<organism evidence="1 2">
    <name type="scientific">Balaenoptera physalus</name>
    <name type="common">Fin whale</name>
    <name type="synonym">Balaena physalus</name>
    <dbReference type="NCBI Taxonomy" id="9770"/>
    <lineage>
        <taxon>Eukaryota</taxon>
        <taxon>Metazoa</taxon>
        <taxon>Chordata</taxon>
        <taxon>Craniata</taxon>
        <taxon>Vertebrata</taxon>
        <taxon>Euteleostomi</taxon>
        <taxon>Mammalia</taxon>
        <taxon>Eutheria</taxon>
        <taxon>Laurasiatheria</taxon>
        <taxon>Artiodactyla</taxon>
        <taxon>Whippomorpha</taxon>
        <taxon>Cetacea</taxon>
        <taxon>Mysticeti</taxon>
        <taxon>Balaenopteridae</taxon>
        <taxon>Balaenoptera</taxon>
    </lineage>
</organism>
<feature type="non-terminal residue" evidence="1">
    <location>
        <position position="133"/>
    </location>
</feature>
<accession>A0A643C4S6</accession>